<feature type="transmembrane region" description="Helical" evidence="7">
    <location>
        <begin position="311"/>
        <end position="333"/>
    </location>
</feature>
<keyword evidence="5 7" id="KW-1133">Transmembrane helix</keyword>
<dbReference type="CDD" id="cd06173">
    <property type="entry name" value="MFS_MefA_like"/>
    <property type="match status" value="1"/>
</dbReference>
<evidence type="ECO:0000256" key="5">
    <source>
        <dbReference type="ARBA" id="ARBA00022989"/>
    </source>
</evidence>
<reference evidence="9 10" key="1">
    <citation type="submission" date="2016-10" db="EMBL/GenBank/DDBJ databases">
        <authorList>
            <person name="de Groot N.N."/>
        </authorList>
    </citation>
    <scope>NUCLEOTIDE SEQUENCE [LARGE SCALE GENOMIC DNA]</scope>
    <source>
        <strain evidence="9 10">DSM 23142</strain>
    </source>
</reference>
<keyword evidence="4 7" id="KW-0812">Transmembrane</keyword>
<feature type="transmembrane region" description="Helical" evidence="7">
    <location>
        <begin position="258"/>
        <end position="278"/>
    </location>
</feature>
<dbReference type="PANTHER" id="PTHR23513">
    <property type="entry name" value="INTEGRAL MEMBRANE EFFLUX PROTEIN-RELATED"/>
    <property type="match status" value="1"/>
</dbReference>
<evidence type="ECO:0000256" key="7">
    <source>
        <dbReference type="SAM" id="Phobius"/>
    </source>
</evidence>
<accession>A0A1G7XKL6</accession>
<dbReference type="EMBL" id="LT629692">
    <property type="protein sequence ID" value="SDG84603.1"/>
    <property type="molecule type" value="Genomic_DNA"/>
</dbReference>
<evidence type="ECO:0000256" key="2">
    <source>
        <dbReference type="ARBA" id="ARBA00022448"/>
    </source>
</evidence>
<keyword evidence="10" id="KW-1185">Reference proteome</keyword>
<feature type="domain" description="Major facilitator superfamily (MFS) profile" evidence="8">
    <location>
        <begin position="4"/>
        <end position="399"/>
    </location>
</feature>
<protein>
    <submittedName>
        <fullName evidence="9">Predicted arabinose efflux permease, MFS family</fullName>
    </submittedName>
</protein>
<evidence type="ECO:0000256" key="4">
    <source>
        <dbReference type="ARBA" id="ARBA00022692"/>
    </source>
</evidence>
<dbReference type="InterPro" id="IPR036259">
    <property type="entry name" value="MFS_trans_sf"/>
</dbReference>
<dbReference type="GO" id="GO:0005886">
    <property type="term" value="C:plasma membrane"/>
    <property type="evidence" value="ECO:0007669"/>
    <property type="project" value="UniProtKB-SubCell"/>
</dbReference>
<feature type="transmembrane region" description="Helical" evidence="7">
    <location>
        <begin position="161"/>
        <end position="192"/>
    </location>
</feature>
<dbReference type="InterPro" id="IPR020846">
    <property type="entry name" value="MFS_dom"/>
</dbReference>
<dbReference type="RefSeq" id="WP_091488159.1">
    <property type="nucleotide sequence ID" value="NZ_LT629692.1"/>
</dbReference>
<evidence type="ECO:0000259" key="8">
    <source>
        <dbReference type="PROSITE" id="PS50850"/>
    </source>
</evidence>
<dbReference type="AlphaFoldDB" id="A0A1G7XKL6"/>
<evidence type="ECO:0000313" key="10">
    <source>
        <dbReference type="Proteomes" id="UP000199009"/>
    </source>
</evidence>
<feature type="transmembrane region" description="Helical" evidence="7">
    <location>
        <begin position="12"/>
        <end position="29"/>
    </location>
</feature>
<evidence type="ECO:0000256" key="6">
    <source>
        <dbReference type="ARBA" id="ARBA00023136"/>
    </source>
</evidence>
<keyword evidence="2" id="KW-0813">Transport</keyword>
<feature type="transmembrane region" description="Helical" evidence="7">
    <location>
        <begin position="80"/>
        <end position="113"/>
    </location>
</feature>
<evidence type="ECO:0000313" key="9">
    <source>
        <dbReference type="EMBL" id="SDG84603.1"/>
    </source>
</evidence>
<keyword evidence="6 7" id="KW-0472">Membrane</keyword>
<organism evidence="9 10">
    <name type="scientific">Microbacterium pygmaeum</name>
    <dbReference type="NCBI Taxonomy" id="370764"/>
    <lineage>
        <taxon>Bacteria</taxon>
        <taxon>Bacillati</taxon>
        <taxon>Actinomycetota</taxon>
        <taxon>Actinomycetes</taxon>
        <taxon>Micrococcales</taxon>
        <taxon>Microbacteriaceae</taxon>
        <taxon>Microbacterium</taxon>
    </lineage>
</organism>
<feature type="transmembrane region" description="Helical" evidence="7">
    <location>
        <begin position="375"/>
        <end position="396"/>
    </location>
</feature>
<name>A0A1G7XKL6_9MICO</name>
<evidence type="ECO:0000256" key="1">
    <source>
        <dbReference type="ARBA" id="ARBA00004651"/>
    </source>
</evidence>
<feature type="transmembrane region" description="Helical" evidence="7">
    <location>
        <begin position="285"/>
        <end position="305"/>
    </location>
</feature>
<dbReference type="SUPFAM" id="SSF103473">
    <property type="entry name" value="MFS general substrate transporter"/>
    <property type="match status" value="1"/>
</dbReference>
<dbReference type="PANTHER" id="PTHR23513:SF11">
    <property type="entry name" value="STAPHYLOFERRIN A TRANSPORTER"/>
    <property type="match status" value="1"/>
</dbReference>
<proteinExistence type="predicted"/>
<dbReference type="Gene3D" id="1.20.1250.20">
    <property type="entry name" value="MFS general substrate transporter like domains"/>
    <property type="match status" value="1"/>
</dbReference>
<dbReference type="OrthoDB" id="9775268at2"/>
<feature type="transmembrane region" description="Helical" evidence="7">
    <location>
        <begin position="223"/>
        <end position="246"/>
    </location>
</feature>
<dbReference type="Proteomes" id="UP000199009">
    <property type="component" value="Chromosome I"/>
</dbReference>
<feature type="transmembrane region" description="Helical" evidence="7">
    <location>
        <begin position="49"/>
        <end position="68"/>
    </location>
</feature>
<comment type="subcellular location">
    <subcellularLocation>
        <location evidence="1">Cell membrane</location>
        <topology evidence="1">Multi-pass membrane protein</topology>
    </subcellularLocation>
</comment>
<dbReference type="GO" id="GO:0022857">
    <property type="term" value="F:transmembrane transporter activity"/>
    <property type="evidence" value="ECO:0007669"/>
    <property type="project" value="InterPro"/>
</dbReference>
<sequence>MSTTFGSLAVRNYRLWFACALISNVGTWMQRIAQDWLVLTELTDNDAQAVGITIGLQFAPMLLLLPWTGMVADRFDRRKVLYVTQSVSLAVGVALAIVTLAGVVNLALVYSLAFALGLASAFDSPARLAFIGELVPNDRLANAVSLNSASFNSARLIGPGIAGLLIAVVGLGWVFVLNAFSFLAVLIAIAAIRTKDLVPVERAPGVSGTLWEALRYVRGRPDIVLVLVLIFIWGTFGMNFPIFISSMTRITFDLGPEAFGILSSILAIGTVSGALLSAHRESPRIGVIAWAASGATLALILGGLAPDPWVFGLSLALSGIAAITIMTTANSYVQVATAPAMRGRVMALYLALFAGGTPIGAPLMGFIAQVGGPRAAMLAAAGTTLVLVVIAVIYLIRTASLRISWVPERRWPLRFTGRAADRPLAEAEIALTETEDEKT</sequence>
<feature type="transmembrane region" description="Helical" evidence="7">
    <location>
        <begin position="345"/>
        <end position="369"/>
    </location>
</feature>
<dbReference type="InterPro" id="IPR010290">
    <property type="entry name" value="TM_effector"/>
</dbReference>
<evidence type="ECO:0000256" key="3">
    <source>
        <dbReference type="ARBA" id="ARBA00022475"/>
    </source>
</evidence>
<dbReference type="STRING" id="370764.SAMN04489810_1453"/>
<keyword evidence="3" id="KW-1003">Cell membrane</keyword>
<gene>
    <name evidence="9" type="ORF">SAMN04489810_1453</name>
</gene>
<dbReference type="PROSITE" id="PS50850">
    <property type="entry name" value="MFS"/>
    <property type="match status" value="1"/>
</dbReference>
<dbReference type="Pfam" id="PF05977">
    <property type="entry name" value="MFS_3"/>
    <property type="match status" value="1"/>
</dbReference>